<organism evidence="9 10">
    <name type="scientific">Batrachochytrium dendrobatidis (strain JEL423)</name>
    <dbReference type="NCBI Taxonomy" id="403673"/>
    <lineage>
        <taxon>Eukaryota</taxon>
        <taxon>Fungi</taxon>
        <taxon>Fungi incertae sedis</taxon>
        <taxon>Chytridiomycota</taxon>
        <taxon>Chytridiomycota incertae sedis</taxon>
        <taxon>Chytridiomycetes</taxon>
        <taxon>Rhizophydiales</taxon>
        <taxon>Rhizophydiales incertae sedis</taxon>
        <taxon>Batrachochytrium</taxon>
    </lineage>
</organism>
<evidence type="ECO:0000256" key="7">
    <source>
        <dbReference type="ARBA" id="ARBA00039520"/>
    </source>
</evidence>
<dbReference type="Proteomes" id="UP000077115">
    <property type="component" value="Unassembled WGS sequence"/>
</dbReference>
<sequence>MLTRKMPSALVYGGSGALGRAIVSHFRNADWNVVSLDFSNNPDASSNIVLEQSPAGTSLAEIGNGISDRVANALGSDQKLDAILTVAGGWAGGNLVDKDLLANTELMITQSIYSSVISAKLAATYLKEGGLLTLTGASAATHGTPGMIGYGLAKAAVHQLVKSAAGPNSGLPAGAKVVAILPITMDTPMNRKFMADADKSTWTPLSEITSKMMLWASGKESVESGSLFRLATVDYKTEFQPVI</sequence>
<evidence type="ECO:0000256" key="6">
    <source>
        <dbReference type="ARBA" id="ARBA00039153"/>
    </source>
</evidence>
<proteinExistence type="inferred from homology"/>
<protein>
    <recommendedName>
        <fullName evidence="7">Dihydropteridine reductase</fullName>
        <ecNumber evidence="6">1.5.1.34</ecNumber>
    </recommendedName>
    <alternativeName>
        <fullName evidence="8">Quinoid dihydropteridine reductase</fullName>
    </alternativeName>
</protein>
<dbReference type="Gene3D" id="3.40.50.720">
    <property type="entry name" value="NAD(P)-binding Rossmann-like Domain"/>
    <property type="match status" value="1"/>
</dbReference>
<evidence type="ECO:0000313" key="9">
    <source>
        <dbReference type="EMBL" id="OAJ38122.1"/>
    </source>
</evidence>
<evidence type="ECO:0000256" key="1">
    <source>
        <dbReference type="ARBA" id="ARBA00006484"/>
    </source>
</evidence>
<dbReference type="SUPFAM" id="SSF51735">
    <property type="entry name" value="NAD(P)-binding Rossmann-fold domains"/>
    <property type="match status" value="1"/>
</dbReference>
<reference evidence="9 10" key="2">
    <citation type="submission" date="2016-05" db="EMBL/GenBank/DDBJ databases">
        <title>Lineage-specific infection strategies underlie the spectrum of fungal disease in amphibians.</title>
        <authorList>
            <person name="Cuomo C.A."/>
            <person name="Farrer R.A."/>
            <person name="James T."/>
            <person name="Longcore J."/>
            <person name="Birren B."/>
        </authorList>
    </citation>
    <scope>NUCLEOTIDE SEQUENCE [LARGE SCALE GENOMIC DNA]</scope>
    <source>
        <strain evidence="9 10">JEL423</strain>
    </source>
</reference>
<dbReference type="VEuPathDB" id="FungiDB:BDEG_22081"/>
<evidence type="ECO:0000313" key="10">
    <source>
        <dbReference type="Proteomes" id="UP000077115"/>
    </source>
</evidence>
<reference evidence="9 10" key="1">
    <citation type="submission" date="2006-10" db="EMBL/GenBank/DDBJ databases">
        <title>The Genome Sequence of Batrachochytrium dendrobatidis JEL423.</title>
        <authorList>
            <consortium name="The Broad Institute Genome Sequencing Platform"/>
            <person name="Birren B."/>
            <person name="Lander E."/>
            <person name="Galagan J."/>
            <person name="Cuomo C."/>
            <person name="Devon K."/>
            <person name="Jaffe D."/>
            <person name="Butler J."/>
            <person name="Alvarez P."/>
            <person name="Gnerre S."/>
            <person name="Grabherr M."/>
            <person name="Kleber M."/>
            <person name="Mauceli E."/>
            <person name="Brockman W."/>
            <person name="Young S."/>
            <person name="LaButti K."/>
            <person name="Sykes S."/>
            <person name="DeCaprio D."/>
            <person name="Crawford M."/>
            <person name="Koehrsen M."/>
            <person name="Engels R."/>
            <person name="Montgomery P."/>
            <person name="Pearson M."/>
            <person name="Howarth C."/>
            <person name="Larson L."/>
            <person name="White J."/>
            <person name="O'Leary S."/>
            <person name="Kodira C."/>
            <person name="Zeng Q."/>
            <person name="Yandava C."/>
            <person name="Alvarado L."/>
            <person name="Longcore J."/>
            <person name="James T."/>
        </authorList>
    </citation>
    <scope>NUCLEOTIDE SEQUENCE [LARGE SCALE GENOMIC DNA]</scope>
    <source>
        <strain evidence="9 10">JEL423</strain>
    </source>
</reference>
<dbReference type="STRING" id="403673.A0A177WEF4"/>
<dbReference type="AlphaFoldDB" id="A0A177WEF4"/>
<accession>A0A177WEF4</accession>
<dbReference type="EC" id="1.5.1.34" evidence="6"/>
<keyword evidence="3" id="KW-0521">NADP</keyword>
<gene>
    <name evidence="9" type="ORF">BDEG_22081</name>
</gene>
<dbReference type="OrthoDB" id="1204at2759"/>
<evidence type="ECO:0000256" key="2">
    <source>
        <dbReference type="ARBA" id="ARBA00011738"/>
    </source>
</evidence>
<dbReference type="GO" id="GO:0004155">
    <property type="term" value="F:6,7-dihydropteridine reductase activity"/>
    <property type="evidence" value="ECO:0007669"/>
    <property type="project" value="UniProtKB-EC"/>
</dbReference>
<dbReference type="FunFam" id="3.40.50.720:FF:000157">
    <property type="entry name" value="Quinoid dihydropteridine reductase"/>
    <property type="match status" value="1"/>
</dbReference>
<dbReference type="GO" id="GO:0006559">
    <property type="term" value="P:L-phenylalanine catabolic process"/>
    <property type="evidence" value="ECO:0007669"/>
    <property type="project" value="TreeGrafter"/>
</dbReference>
<dbReference type="CDD" id="cd05334">
    <property type="entry name" value="DHPR_SDR_c_like"/>
    <property type="match status" value="1"/>
</dbReference>
<dbReference type="PRINTS" id="PR00081">
    <property type="entry name" value="GDHRDH"/>
</dbReference>
<dbReference type="GO" id="GO:0006729">
    <property type="term" value="P:tetrahydrobiopterin biosynthetic process"/>
    <property type="evidence" value="ECO:0007669"/>
    <property type="project" value="UniProtKB-KW"/>
</dbReference>
<dbReference type="GO" id="GO:0005737">
    <property type="term" value="C:cytoplasm"/>
    <property type="evidence" value="ECO:0007669"/>
    <property type="project" value="TreeGrafter"/>
</dbReference>
<dbReference type="Pfam" id="PF13561">
    <property type="entry name" value="adh_short_C2"/>
    <property type="match status" value="1"/>
</dbReference>
<evidence type="ECO:0000256" key="4">
    <source>
        <dbReference type="ARBA" id="ARBA00023002"/>
    </source>
</evidence>
<evidence type="ECO:0000256" key="5">
    <source>
        <dbReference type="ARBA" id="ARBA00023007"/>
    </source>
</evidence>
<dbReference type="InterPro" id="IPR036291">
    <property type="entry name" value="NAD(P)-bd_dom_sf"/>
</dbReference>
<evidence type="ECO:0000256" key="3">
    <source>
        <dbReference type="ARBA" id="ARBA00022857"/>
    </source>
</evidence>
<evidence type="ECO:0000256" key="8">
    <source>
        <dbReference type="ARBA" id="ARBA00041348"/>
    </source>
</evidence>
<dbReference type="PANTHER" id="PTHR15104:SF0">
    <property type="entry name" value="DIHYDROPTERIDINE REDUCTASE"/>
    <property type="match status" value="1"/>
</dbReference>
<keyword evidence="5" id="KW-0783">Tetrahydrobiopterin biosynthesis</keyword>
<dbReference type="GO" id="GO:0070404">
    <property type="term" value="F:NADH binding"/>
    <property type="evidence" value="ECO:0007669"/>
    <property type="project" value="TreeGrafter"/>
</dbReference>
<dbReference type="EMBL" id="DS022301">
    <property type="protein sequence ID" value="OAJ38122.1"/>
    <property type="molecule type" value="Genomic_DNA"/>
</dbReference>
<dbReference type="PANTHER" id="PTHR15104">
    <property type="entry name" value="DIHYDROPTERIDINE REDUCTASE"/>
    <property type="match status" value="1"/>
</dbReference>
<dbReference type="InterPro" id="IPR002347">
    <property type="entry name" value="SDR_fam"/>
</dbReference>
<dbReference type="GO" id="GO:0070402">
    <property type="term" value="F:NADPH binding"/>
    <property type="evidence" value="ECO:0007669"/>
    <property type="project" value="TreeGrafter"/>
</dbReference>
<dbReference type="eggNOG" id="KOG4022">
    <property type="taxonomic scope" value="Eukaryota"/>
</dbReference>
<comment type="subunit">
    <text evidence="2">Homodimer.</text>
</comment>
<keyword evidence="4" id="KW-0560">Oxidoreductase</keyword>
<name>A0A177WEF4_BATDL</name>
<comment type="similarity">
    <text evidence="1">Belongs to the short-chain dehydrogenases/reductases (SDR) family.</text>
</comment>